<name>A0AAV0KKE6_9ROSI</name>
<keyword evidence="3" id="KW-1185">Reference proteome</keyword>
<protein>
    <recommendedName>
        <fullName evidence="1">FBD domain-containing protein</fullName>
    </recommendedName>
</protein>
<dbReference type="SMART" id="SM00579">
    <property type="entry name" value="FBD"/>
    <property type="match status" value="1"/>
</dbReference>
<dbReference type="AlphaFoldDB" id="A0AAV0KKE6"/>
<sequence>MGFRIVDDFPLCLPSLRTLQLRHIHWGALDALASAASCPVLETLLVEWDLECHHGAQAFHICSNSLKCLTISTGLCVLARSAAPARSVAFTTLHVRAPSLVHLSFEFAGEIAEYKIISRSNNNDHGGIDFFYPTVGSCPTSDRQNIAMMPIADLLLPNKKFLQLDCSSGHCVRRGELQKLTHLIVRLGPHDEDFPCDLLEHLPNLVSLHVVADSQETCSGWDKSSSGRTSHRAMMIRAPPEDHEIPSCLSSVLKVVEIRGLNGFDDEVQLALAYLLKNGRVLRDLNLYYGMTADPMLLCSSSTIQKNLQNLSSNNCQVTVAALTMII</sequence>
<feature type="domain" description="FBD" evidence="1">
    <location>
        <begin position="247"/>
        <end position="321"/>
    </location>
</feature>
<reference evidence="2" key="1">
    <citation type="submission" date="2022-08" db="EMBL/GenBank/DDBJ databases">
        <authorList>
            <person name="Gutierrez-Valencia J."/>
        </authorList>
    </citation>
    <scope>NUCLEOTIDE SEQUENCE</scope>
</reference>
<dbReference type="PANTHER" id="PTHR31900">
    <property type="entry name" value="F-BOX/RNI SUPERFAMILY PROTEIN-RELATED"/>
    <property type="match status" value="1"/>
</dbReference>
<evidence type="ECO:0000259" key="1">
    <source>
        <dbReference type="SMART" id="SM00579"/>
    </source>
</evidence>
<dbReference type="SUPFAM" id="SSF52047">
    <property type="entry name" value="RNI-like"/>
    <property type="match status" value="1"/>
</dbReference>
<dbReference type="EMBL" id="CAMGYJ010000005">
    <property type="protein sequence ID" value="CAI0422618.1"/>
    <property type="molecule type" value="Genomic_DNA"/>
</dbReference>
<dbReference type="Pfam" id="PF08387">
    <property type="entry name" value="FBD"/>
    <property type="match status" value="1"/>
</dbReference>
<gene>
    <name evidence="2" type="ORF">LITE_LOCUS19207</name>
</gene>
<dbReference type="PANTHER" id="PTHR31900:SF30">
    <property type="entry name" value="SUPERFAMILY PROTEIN, PUTATIVE-RELATED"/>
    <property type="match status" value="1"/>
</dbReference>
<dbReference type="Gene3D" id="3.80.10.10">
    <property type="entry name" value="Ribonuclease Inhibitor"/>
    <property type="match status" value="1"/>
</dbReference>
<dbReference type="InterPro" id="IPR050232">
    <property type="entry name" value="FBL13/AtMIF1-like"/>
</dbReference>
<dbReference type="InterPro" id="IPR032675">
    <property type="entry name" value="LRR_dom_sf"/>
</dbReference>
<accession>A0AAV0KKE6</accession>
<dbReference type="InterPro" id="IPR006566">
    <property type="entry name" value="FBD"/>
</dbReference>
<proteinExistence type="predicted"/>
<evidence type="ECO:0000313" key="2">
    <source>
        <dbReference type="EMBL" id="CAI0422618.1"/>
    </source>
</evidence>
<comment type="caution">
    <text evidence="2">The sequence shown here is derived from an EMBL/GenBank/DDBJ whole genome shotgun (WGS) entry which is preliminary data.</text>
</comment>
<dbReference type="Proteomes" id="UP001154282">
    <property type="component" value="Unassembled WGS sequence"/>
</dbReference>
<evidence type="ECO:0000313" key="3">
    <source>
        <dbReference type="Proteomes" id="UP001154282"/>
    </source>
</evidence>
<organism evidence="2 3">
    <name type="scientific">Linum tenue</name>
    <dbReference type="NCBI Taxonomy" id="586396"/>
    <lineage>
        <taxon>Eukaryota</taxon>
        <taxon>Viridiplantae</taxon>
        <taxon>Streptophyta</taxon>
        <taxon>Embryophyta</taxon>
        <taxon>Tracheophyta</taxon>
        <taxon>Spermatophyta</taxon>
        <taxon>Magnoliopsida</taxon>
        <taxon>eudicotyledons</taxon>
        <taxon>Gunneridae</taxon>
        <taxon>Pentapetalae</taxon>
        <taxon>rosids</taxon>
        <taxon>fabids</taxon>
        <taxon>Malpighiales</taxon>
        <taxon>Linaceae</taxon>
        <taxon>Linum</taxon>
    </lineage>
</organism>